<gene>
    <name evidence="2" type="ORF">KIPB_004786</name>
</gene>
<keyword evidence="3" id="KW-1185">Reference proteome</keyword>
<evidence type="ECO:0000256" key="1">
    <source>
        <dbReference type="SAM" id="MobiDB-lite"/>
    </source>
</evidence>
<evidence type="ECO:0000313" key="3">
    <source>
        <dbReference type="Proteomes" id="UP000265618"/>
    </source>
</evidence>
<feature type="compositionally biased region" description="Low complexity" evidence="1">
    <location>
        <begin position="65"/>
        <end position="112"/>
    </location>
</feature>
<evidence type="ECO:0000313" key="2">
    <source>
        <dbReference type="EMBL" id="GIQ83459.1"/>
    </source>
</evidence>
<reference evidence="2 3" key="1">
    <citation type="journal article" date="2018" name="PLoS ONE">
        <title>The draft genome of Kipferlia bialata reveals reductive genome evolution in fornicate parasites.</title>
        <authorList>
            <person name="Tanifuji G."/>
            <person name="Takabayashi S."/>
            <person name="Kume K."/>
            <person name="Takagi M."/>
            <person name="Nakayama T."/>
            <person name="Kamikawa R."/>
            <person name="Inagaki Y."/>
            <person name="Hashimoto T."/>
        </authorList>
    </citation>
    <scope>NUCLEOTIDE SEQUENCE [LARGE SCALE GENOMIC DNA]</scope>
    <source>
        <strain evidence="2">NY0173</strain>
    </source>
</reference>
<feature type="region of interest" description="Disordered" evidence="1">
    <location>
        <begin position="1"/>
        <end position="136"/>
    </location>
</feature>
<protein>
    <submittedName>
        <fullName evidence="2">Uncharacterized protein</fullName>
    </submittedName>
</protein>
<sequence>MSQRSRRSHLHKLPPSGVRSPGSSTPYPSPRTIAGPDPEGRKAHGPAIGGPPLPSTGQGRRSYITPRRSGRSSSLLKSTKSASSAPSSGLPYWEESSASDSSTHSASRSPAAVALSPQARVRSPLGKSSPMSPRLG</sequence>
<name>A0A9K3GGT1_9EUKA</name>
<dbReference type="AlphaFoldDB" id="A0A9K3GGT1"/>
<accession>A0A9K3GGT1</accession>
<organism evidence="2 3">
    <name type="scientific">Kipferlia bialata</name>
    <dbReference type="NCBI Taxonomy" id="797122"/>
    <lineage>
        <taxon>Eukaryota</taxon>
        <taxon>Metamonada</taxon>
        <taxon>Carpediemonas-like organisms</taxon>
        <taxon>Kipferlia</taxon>
    </lineage>
</organism>
<dbReference type="EMBL" id="BDIP01001059">
    <property type="protein sequence ID" value="GIQ83459.1"/>
    <property type="molecule type" value="Genomic_DNA"/>
</dbReference>
<comment type="caution">
    <text evidence="2">The sequence shown here is derived from an EMBL/GenBank/DDBJ whole genome shotgun (WGS) entry which is preliminary data.</text>
</comment>
<proteinExistence type="predicted"/>
<feature type="compositionally biased region" description="Basic residues" evidence="1">
    <location>
        <begin position="1"/>
        <end position="12"/>
    </location>
</feature>
<dbReference type="Proteomes" id="UP000265618">
    <property type="component" value="Unassembled WGS sequence"/>
</dbReference>